<evidence type="ECO:0000313" key="3">
    <source>
        <dbReference type="Proteomes" id="UP001420932"/>
    </source>
</evidence>
<evidence type="ECO:0000256" key="1">
    <source>
        <dbReference type="SAM" id="Phobius"/>
    </source>
</evidence>
<keyword evidence="1" id="KW-1133">Transmembrane helix</keyword>
<evidence type="ECO:0000313" key="2">
    <source>
        <dbReference type="EMBL" id="KAK9113713.1"/>
    </source>
</evidence>
<proteinExistence type="predicted"/>
<dbReference type="Proteomes" id="UP001420932">
    <property type="component" value="Unassembled WGS sequence"/>
</dbReference>
<feature type="transmembrane region" description="Helical" evidence="1">
    <location>
        <begin position="140"/>
        <end position="159"/>
    </location>
</feature>
<gene>
    <name evidence="2" type="ORF">Syun_020510</name>
</gene>
<keyword evidence="1" id="KW-0812">Transmembrane</keyword>
<comment type="caution">
    <text evidence="2">The sequence shown here is derived from an EMBL/GenBank/DDBJ whole genome shotgun (WGS) entry which is preliminary data.</text>
</comment>
<reference evidence="2 3" key="1">
    <citation type="submission" date="2024-01" db="EMBL/GenBank/DDBJ databases">
        <title>Genome assemblies of Stephania.</title>
        <authorList>
            <person name="Yang L."/>
        </authorList>
    </citation>
    <scope>NUCLEOTIDE SEQUENCE [LARGE SCALE GENOMIC DNA]</scope>
    <source>
        <strain evidence="2">YNDBR</strain>
        <tissue evidence="2">Leaf</tissue>
    </source>
</reference>
<dbReference type="AlphaFoldDB" id="A0AAP0IE22"/>
<sequence>MFLPKGQRGYLQGLSMAKNLGMHLFTKFRRFRCFYCDYLAFLFCSGTEITLCTYESINNLVAGFTCFLQKVQHASHVFGYVSRVVEGNRWMLCLEISYEDIMLCIHALLAITLPRGWHAVGGLLYKKTKNTGHMAEMHLMFIWSSVLFKLYCILSLFNVSD</sequence>
<name>A0AAP0IE22_9MAGN</name>
<keyword evidence="3" id="KW-1185">Reference proteome</keyword>
<dbReference type="EMBL" id="JBBNAF010000009">
    <property type="protein sequence ID" value="KAK9113713.1"/>
    <property type="molecule type" value="Genomic_DNA"/>
</dbReference>
<organism evidence="2 3">
    <name type="scientific">Stephania yunnanensis</name>
    <dbReference type="NCBI Taxonomy" id="152371"/>
    <lineage>
        <taxon>Eukaryota</taxon>
        <taxon>Viridiplantae</taxon>
        <taxon>Streptophyta</taxon>
        <taxon>Embryophyta</taxon>
        <taxon>Tracheophyta</taxon>
        <taxon>Spermatophyta</taxon>
        <taxon>Magnoliopsida</taxon>
        <taxon>Ranunculales</taxon>
        <taxon>Menispermaceae</taxon>
        <taxon>Menispermoideae</taxon>
        <taxon>Cissampelideae</taxon>
        <taxon>Stephania</taxon>
    </lineage>
</organism>
<protein>
    <submittedName>
        <fullName evidence="2">Uncharacterized protein</fullName>
    </submittedName>
</protein>
<keyword evidence="1" id="KW-0472">Membrane</keyword>
<accession>A0AAP0IE22</accession>